<organism evidence="1 2">
    <name type="scientific">Cohaesibacter marisflavi</name>
    <dbReference type="NCBI Taxonomy" id="655353"/>
    <lineage>
        <taxon>Bacteria</taxon>
        <taxon>Pseudomonadati</taxon>
        <taxon>Pseudomonadota</taxon>
        <taxon>Alphaproteobacteria</taxon>
        <taxon>Hyphomicrobiales</taxon>
        <taxon>Cohaesibacteraceae</taxon>
    </lineage>
</organism>
<dbReference type="Proteomes" id="UP000199236">
    <property type="component" value="Unassembled WGS sequence"/>
</dbReference>
<sequence>MVEIYKSGPVLPSNANAKVYYHAPAVQVRQESAAPKPIGIVGLLRWVYGDQKADRVIGYQADDAVLGFANANGTFDRIEEMGVMISGSGPVGQDLDPAALAVHETVCDYAGKGQEQAMRAGAVVLYARAGFEPGVLCELPPLRCYDLNKCSYWADDQRLSFIPSNMLRKPAGYDGPYIRKGQACDIAFSRDHATHANELKKWEIWACGLEEIHAMIPRLHRWILKPFELPPFVKRTPDPVEGSLYGLCNQIV</sequence>
<accession>A0A1I5HB33</accession>
<dbReference type="AlphaFoldDB" id="A0A1I5HB33"/>
<dbReference type="STRING" id="655353.SAMN04488056_106136"/>
<evidence type="ECO:0000313" key="1">
    <source>
        <dbReference type="EMBL" id="SFO45504.1"/>
    </source>
</evidence>
<dbReference type="EMBL" id="FOVR01000006">
    <property type="protein sequence ID" value="SFO45504.1"/>
    <property type="molecule type" value="Genomic_DNA"/>
</dbReference>
<dbReference type="RefSeq" id="WP_090072961.1">
    <property type="nucleotide sequence ID" value="NZ_FOVR01000006.1"/>
</dbReference>
<protein>
    <submittedName>
        <fullName evidence="1">Uncharacterized protein</fullName>
    </submittedName>
</protein>
<dbReference type="OrthoDB" id="7840699at2"/>
<proteinExistence type="predicted"/>
<reference evidence="1 2" key="1">
    <citation type="submission" date="2016-10" db="EMBL/GenBank/DDBJ databases">
        <authorList>
            <person name="de Groot N.N."/>
        </authorList>
    </citation>
    <scope>NUCLEOTIDE SEQUENCE [LARGE SCALE GENOMIC DNA]</scope>
    <source>
        <strain evidence="1 2">CGMCC 1.9157</strain>
    </source>
</reference>
<name>A0A1I5HB33_9HYPH</name>
<evidence type="ECO:0000313" key="2">
    <source>
        <dbReference type="Proteomes" id="UP000199236"/>
    </source>
</evidence>
<keyword evidence="2" id="KW-1185">Reference proteome</keyword>
<gene>
    <name evidence="1" type="ORF">SAMN04488056_106136</name>
</gene>